<feature type="binding site" description="axial binding residue" evidence="12">
    <location>
        <position position="270"/>
    </location>
    <ligand>
        <name>heme</name>
        <dbReference type="ChEBI" id="CHEBI:30413"/>
    </ligand>
    <ligandPart>
        <name>Fe</name>
        <dbReference type="ChEBI" id="CHEBI:18248"/>
    </ligandPart>
</feature>
<evidence type="ECO:0000256" key="12">
    <source>
        <dbReference type="HAMAP-Rule" id="MF_01665"/>
    </source>
</evidence>
<comment type="caution">
    <text evidence="13">The sequence shown here is derived from an EMBL/GenBank/DDBJ whole genome shotgun (WGS) entry which is preliminary data.</text>
</comment>
<protein>
    <recommendedName>
        <fullName evidence="12">Heme A synthase</fullName>
        <shortName evidence="12">HAS</shortName>
        <ecNumber evidence="12">1.17.99.9</ecNumber>
    </recommendedName>
    <alternativeName>
        <fullName evidence="12">Cytochrome aa3-controlling protein</fullName>
    </alternativeName>
</protein>
<feature type="transmembrane region" description="Helical" evidence="12">
    <location>
        <begin position="139"/>
        <end position="157"/>
    </location>
</feature>
<feature type="transmembrane region" description="Helical" evidence="12">
    <location>
        <begin position="26"/>
        <end position="47"/>
    </location>
</feature>
<keyword evidence="5 12" id="KW-1133">Transmembrane helix</keyword>
<dbReference type="GO" id="GO:0046872">
    <property type="term" value="F:metal ion binding"/>
    <property type="evidence" value="ECO:0007669"/>
    <property type="project" value="UniProtKB-KW"/>
</dbReference>
<comment type="pathway">
    <text evidence="10 12">Porphyrin-containing compound metabolism; heme A biosynthesis; heme A from heme O: step 1/1.</text>
</comment>
<sequence>MPVVSLTSAESVANFAPADRLRPVRIWLYVVALMVLAMVVVGGITRLTDSGLSITSWQPISGAIPPLSEADWSAEFEAYKQIPQFKLLNQDMTLEGFKYIFWWEWTHRFLGRVIGVVFALPFLVFLVQRRFSWSLAAPLAGLFVLGGLQGALGWWMVSSGLAELTSVSQYRLAAHLGAALLLFLALIWVARRLSPAHPVPVDADRGSVRLLLAMIFLQVIAGAFVAGLDAGMGYNTWPLMDGALVPNGLGAIDPWWKNLFENALTVQFVHRTIAYVIVLYVGALWVWKRGAGGGAKGWLPRIALLVLLQVALGIATLVLSVPLPLALGHQALAFMLAGATVAWLADITPRRG</sequence>
<dbReference type="InterPro" id="IPR003780">
    <property type="entry name" value="COX15/CtaA_fam"/>
</dbReference>
<keyword evidence="9 12" id="KW-0472">Membrane</keyword>
<evidence type="ECO:0000313" key="13">
    <source>
        <dbReference type="EMBL" id="MBI4922781.1"/>
    </source>
</evidence>
<evidence type="ECO:0000256" key="3">
    <source>
        <dbReference type="ARBA" id="ARBA00022692"/>
    </source>
</evidence>
<evidence type="ECO:0000256" key="5">
    <source>
        <dbReference type="ARBA" id="ARBA00022989"/>
    </source>
</evidence>
<dbReference type="GO" id="GO:0005886">
    <property type="term" value="C:plasma membrane"/>
    <property type="evidence" value="ECO:0007669"/>
    <property type="project" value="UniProtKB-SubCell"/>
</dbReference>
<dbReference type="Proteomes" id="UP000782610">
    <property type="component" value="Unassembled WGS sequence"/>
</dbReference>
<name>A0A933L5J1_9HYPH</name>
<feature type="transmembrane region" description="Helical" evidence="12">
    <location>
        <begin position="327"/>
        <end position="345"/>
    </location>
</feature>
<evidence type="ECO:0000256" key="10">
    <source>
        <dbReference type="ARBA" id="ARBA00044501"/>
    </source>
</evidence>
<keyword evidence="3 12" id="KW-0812">Transmembrane</keyword>
<dbReference type="GO" id="GO:0016653">
    <property type="term" value="F:oxidoreductase activity, acting on NAD(P)H, heme protein as acceptor"/>
    <property type="evidence" value="ECO:0007669"/>
    <property type="project" value="TreeGrafter"/>
</dbReference>
<comment type="subunit">
    <text evidence="12">Interacts with CtaB.</text>
</comment>
<evidence type="ECO:0000256" key="9">
    <source>
        <dbReference type="ARBA" id="ARBA00023136"/>
    </source>
</evidence>
<reference evidence="13" key="1">
    <citation type="submission" date="2020-07" db="EMBL/GenBank/DDBJ databases">
        <title>Huge and variable diversity of episymbiotic CPR bacteria and DPANN archaea in groundwater ecosystems.</title>
        <authorList>
            <person name="He C.Y."/>
            <person name="Keren R."/>
            <person name="Whittaker M."/>
            <person name="Farag I.F."/>
            <person name="Doudna J."/>
            <person name="Cate J.H.D."/>
            <person name="Banfield J.F."/>
        </authorList>
    </citation>
    <scope>NUCLEOTIDE SEQUENCE</scope>
    <source>
        <strain evidence="13">NC_groundwater_1586_Pr3_B-0.1um_66_15</strain>
    </source>
</reference>
<keyword evidence="4 12" id="KW-0479">Metal-binding</keyword>
<dbReference type="InterPro" id="IPR023754">
    <property type="entry name" value="HemeA_Synthase_type2"/>
</dbReference>
<keyword evidence="7 12" id="KW-0408">Iron</keyword>
<evidence type="ECO:0000256" key="6">
    <source>
        <dbReference type="ARBA" id="ARBA00023002"/>
    </source>
</evidence>
<dbReference type="PANTHER" id="PTHR23289:SF2">
    <property type="entry name" value="CYTOCHROME C OXIDASE ASSEMBLY PROTEIN COX15 HOMOLOG"/>
    <property type="match status" value="1"/>
</dbReference>
<comment type="catalytic activity">
    <reaction evidence="11">
        <text>Fe(II)-heme o + 2 A + H2O = Fe(II)-heme a + 2 AH2</text>
        <dbReference type="Rhea" id="RHEA:63388"/>
        <dbReference type="ChEBI" id="CHEBI:13193"/>
        <dbReference type="ChEBI" id="CHEBI:15377"/>
        <dbReference type="ChEBI" id="CHEBI:17499"/>
        <dbReference type="ChEBI" id="CHEBI:60530"/>
        <dbReference type="ChEBI" id="CHEBI:61715"/>
        <dbReference type="EC" id="1.17.99.9"/>
    </reaction>
    <physiologicalReaction direction="left-to-right" evidence="11">
        <dbReference type="Rhea" id="RHEA:63389"/>
    </physiologicalReaction>
</comment>
<feature type="transmembrane region" description="Helical" evidence="12">
    <location>
        <begin position="169"/>
        <end position="189"/>
    </location>
</feature>
<proteinExistence type="inferred from homology"/>
<keyword evidence="6 12" id="KW-0560">Oxidoreductase</keyword>
<feature type="transmembrane region" description="Helical" evidence="12">
    <location>
        <begin position="109"/>
        <end position="127"/>
    </location>
</feature>
<accession>A0A933L5J1</accession>
<comment type="function">
    <text evidence="12">Catalyzes the conversion of heme O to heme A by two successive hydroxylations of the methyl group at C8. The first hydroxylation forms heme I, the second hydroxylation results in an unstable dihydroxymethyl group, which spontaneously dehydrates, resulting in the formyl group of heme A.</text>
</comment>
<evidence type="ECO:0000256" key="11">
    <source>
        <dbReference type="ARBA" id="ARBA00048044"/>
    </source>
</evidence>
<organism evidence="13 14">
    <name type="scientific">Devosia nanyangense</name>
    <dbReference type="NCBI Taxonomy" id="1228055"/>
    <lineage>
        <taxon>Bacteria</taxon>
        <taxon>Pseudomonadati</taxon>
        <taxon>Pseudomonadota</taxon>
        <taxon>Alphaproteobacteria</taxon>
        <taxon>Hyphomicrobiales</taxon>
        <taxon>Devosiaceae</taxon>
        <taxon>Devosia</taxon>
    </lineage>
</organism>
<evidence type="ECO:0000313" key="14">
    <source>
        <dbReference type="Proteomes" id="UP000782610"/>
    </source>
</evidence>
<dbReference type="Pfam" id="PF02628">
    <property type="entry name" value="COX15-CtaA"/>
    <property type="match status" value="1"/>
</dbReference>
<keyword evidence="12" id="KW-1003">Cell membrane</keyword>
<evidence type="ECO:0000256" key="2">
    <source>
        <dbReference type="ARBA" id="ARBA00004141"/>
    </source>
</evidence>
<feature type="transmembrane region" description="Helical" evidence="12">
    <location>
        <begin position="299"/>
        <end position="321"/>
    </location>
</feature>
<feature type="transmembrane region" description="Helical" evidence="12">
    <location>
        <begin position="268"/>
        <end position="287"/>
    </location>
</feature>
<comment type="similarity">
    <text evidence="12">Belongs to the COX15/CtaA family. Type 2 subfamily.</text>
</comment>
<feature type="binding site" description="axial binding residue" evidence="12">
    <location>
        <position position="329"/>
    </location>
    <ligand>
        <name>heme</name>
        <dbReference type="ChEBI" id="CHEBI:30413"/>
    </ligand>
    <ligandPart>
        <name>Fe</name>
        <dbReference type="ChEBI" id="CHEBI:18248"/>
    </ligandPart>
</feature>
<dbReference type="PANTHER" id="PTHR23289">
    <property type="entry name" value="CYTOCHROME C OXIDASE ASSEMBLY PROTEIN COX15"/>
    <property type="match status" value="1"/>
</dbReference>
<dbReference type="EC" id="1.17.99.9" evidence="12"/>
<evidence type="ECO:0000256" key="4">
    <source>
        <dbReference type="ARBA" id="ARBA00022723"/>
    </source>
</evidence>
<comment type="subcellular location">
    <subcellularLocation>
        <location evidence="12">Cell membrane</location>
        <topology evidence="12">Multi-pass membrane protein</topology>
    </subcellularLocation>
    <subcellularLocation>
        <location evidence="2">Membrane</location>
        <topology evidence="2">Multi-pass membrane protein</topology>
    </subcellularLocation>
</comment>
<dbReference type="HAMAP" id="MF_01665">
    <property type="entry name" value="HemeA_synth_type2"/>
    <property type="match status" value="1"/>
</dbReference>
<keyword evidence="8 12" id="KW-0350">Heme biosynthesis</keyword>
<evidence type="ECO:0000256" key="7">
    <source>
        <dbReference type="ARBA" id="ARBA00023004"/>
    </source>
</evidence>
<evidence type="ECO:0000256" key="1">
    <source>
        <dbReference type="ARBA" id="ARBA00001970"/>
    </source>
</evidence>
<dbReference type="EMBL" id="JACRAF010000038">
    <property type="protein sequence ID" value="MBI4922781.1"/>
    <property type="molecule type" value="Genomic_DNA"/>
</dbReference>
<dbReference type="GO" id="GO:0120547">
    <property type="term" value="F:heme A synthase activity"/>
    <property type="evidence" value="ECO:0007669"/>
    <property type="project" value="UniProtKB-EC"/>
</dbReference>
<feature type="transmembrane region" description="Helical" evidence="12">
    <location>
        <begin position="210"/>
        <end position="228"/>
    </location>
</feature>
<evidence type="ECO:0000256" key="8">
    <source>
        <dbReference type="ARBA" id="ARBA00023133"/>
    </source>
</evidence>
<gene>
    <name evidence="12" type="primary">ctaA</name>
    <name evidence="13" type="ORF">HY834_13625</name>
</gene>
<comment type="cofactor">
    <cofactor evidence="1 12">
        <name>heme b</name>
        <dbReference type="ChEBI" id="CHEBI:60344"/>
    </cofactor>
</comment>
<dbReference type="AlphaFoldDB" id="A0A933L5J1"/>
<dbReference type="GO" id="GO:0006784">
    <property type="term" value="P:heme A biosynthetic process"/>
    <property type="evidence" value="ECO:0007669"/>
    <property type="project" value="UniProtKB-UniRule"/>
</dbReference>